<keyword evidence="1" id="KW-0472">Membrane</keyword>
<keyword evidence="1" id="KW-0812">Transmembrane</keyword>
<dbReference type="PANTHER" id="PTHR40057:SF1">
    <property type="entry name" value="SLR1162 PROTEIN"/>
    <property type="match status" value="1"/>
</dbReference>
<gene>
    <name evidence="3" type="ORF">NGTWS1702_32150</name>
</gene>
<dbReference type="InterPro" id="IPR038762">
    <property type="entry name" value="ABM_predict"/>
</dbReference>
<dbReference type="InterPro" id="IPR007138">
    <property type="entry name" value="ABM_dom"/>
</dbReference>
<dbReference type="Proteomes" id="UP001060504">
    <property type="component" value="Unassembled WGS sequence"/>
</dbReference>
<feature type="domain" description="ABM" evidence="2">
    <location>
        <begin position="102"/>
        <end position="192"/>
    </location>
</feature>
<dbReference type="PROSITE" id="PS51725">
    <property type="entry name" value="ABM"/>
    <property type="match status" value="1"/>
</dbReference>
<dbReference type="GO" id="GO:0004497">
    <property type="term" value="F:monooxygenase activity"/>
    <property type="evidence" value="ECO:0007669"/>
    <property type="project" value="UniProtKB-KW"/>
</dbReference>
<accession>A0ABQ4V567</accession>
<comment type="caution">
    <text evidence="3">The sequence shown here is derived from an EMBL/GenBank/DDBJ whole genome shotgun (WGS) entry which is preliminary data.</text>
</comment>
<dbReference type="Pfam" id="PF03992">
    <property type="entry name" value="ABM"/>
    <property type="match status" value="1"/>
</dbReference>
<dbReference type="SUPFAM" id="SSF54909">
    <property type="entry name" value="Dimeric alpha+beta barrel"/>
    <property type="match status" value="1"/>
</dbReference>
<proteinExistence type="predicted"/>
<reference evidence="3 4" key="1">
    <citation type="submission" date="2021-08" db="EMBL/GenBank/DDBJ databases">
        <title>Draft genome sequence of Mycolicibacterium sp. NGTWS1702 strain.</title>
        <authorList>
            <person name="Matsumoto M."/>
            <person name="Tang B.C.C."/>
            <person name="Machida Y."/>
            <person name="Matoyama H."/>
            <person name="Kishihara T."/>
            <person name="Sato S."/>
            <person name="Kondo I."/>
            <person name="Sano M."/>
            <person name="Kato G."/>
        </authorList>
    </citation>
    <scope>NUCLEOTIDE SEQUENCE [LARGE SCALE GENOMIC DNA]</scope>
    <source>
        <strain evidence="3 4">NGTWSNA01</strain>
    </source>
</reference>
<dbReference type="PANTHER" id="PTHR40057">
    <property type="entry name" value="SLR1162 PROTEIN"/>
    <property type="match status" value="1"/>
</dbReference>
<keyword evidence="3" id="KW-0560">Oxidoreductase</keyword>
<dbReference type="EMBL" id="BPRH01003358">
    <property type="protein sequence ID" value="GJF09063.1"/>
    <property type="molecule type" value="Genomic_DNA"/>
</dbReference>
<keyword evidence="3" id="KW-0503">Monooxygenase</keyword>
<name>A0ABQ4V567_9MYCO</name>
<evidence type="ECO:0000259" key="2">
    <source>
        <dbReference type="PROSITE" id="PS51725"/>
    </source>
</evidence>
<keyword evidence="1" id="KW-1133">Transmembrane helix</keyword>
<sequence>MDRAIVVMVFHRVPDVVAFGAWVSQLRRIALEAEGCRTMLDSVHGDPIFDFAVAAFFSDEELLHQWLDGDALAAALRDGEARGFLRSTQDLVLIPDRELPSGVAAFRLSVTPAKDPLFLAAQQRIATTLSNFAGWQGAALFAPDTTDEWLTLIRFRTDRQLNDWLSSPARAEALPDLRSLLTRDVSEMTSINTFGTTVRTQDNTTQVTPKWKSSLLVLLLLYPIAMVLTLILNPLFNRVQAPPWLTVSVSQILSVAILTWLLMPFTARRFRRWLDPVHGAGWRIGLAGTAAVIALYMIHLTLFATVPWLQYWDRAG</sequence>
<evidence type="ECO:0000256" key="1">
    <source>
        <dbReference type="SAM" id="Phobius"/>
    </source>
</evidence>
<evidence type="ECO:0000313" key="3">
    <source>
        <dbReference type="EMBL" id="GJF09063.1"/>
    </source>
</evidence>
<feature type="transmembrane region" description="Helical" evidence="1">
    <location>
        <begin position="215"/>
        <end position="236"/>
    </location>
</feature>
<dbReference type="InterPro" id="IPR011008">
    <property type="entry name" value="Dimeric_a/b-barrel"/>
</dbReference>
<keyword evidence="4" id="KW-1185">Reference proteome</keyword>
<feature type="transmembrane region" description="Helical" evidence="1">
    <location>
        <begin position="242"/>
        <end position="263"/>
    </location>
</feature>
<feature type="transmembrane region" description="Helical" evidence="1">
    <location>
        <begin position="284"/>
        <end position="309"/>
    </location>
</feature>
<protein>
    <submittedName>
        <fullName evidence="3">Antibiotic biosynthesis monooxygenase</fullName>
    </submittedName>
</protein>
<evidence type="ECO:0000313" key="4">
    <source>
        <dbReference type="Proteomes" id="UP001060504"/>
    </source>
</evidence>
<organism evidence="3 4">
    <name type="scientific">Mycolicibacterium cyprinidarum</name>
    <dbReference type="NCBI Taxonomy" id="2860311"/>
    <lineage>
        <taxon>Bacteria</taxon>
        <taxon>Bacillati</taxon>
        <taxon>Actinomycetota</taxon>
        <taxon>Actinomycetes</taxon>
        <taxon>Mycobacteriales</taxon>
        <taxon>Mycobacteriaceae</taxon>
        <taxon>Mycolicibacterium</taxon>
    </lineage>
</organism>